<dbReference type="AlphaFoldDB" id="A0A3M0M883"/>
<dbReference type="Proteomes" id="UP000273516">
    <property type="component" value="Unassembled WGS sequence"/>
</dbReference>
<evidence type="ECO:0000313" key="2">
    <source>
        <dbReference type="Proteomes" id="UP000273516"/>
    </source>
</evidence>
<evidence type="ECO:0000313" key="1">
    <source>
        <dbReference type="EMBL" id="RMC33711.1"/>
    </source>
</evidence>
<name>A0A3M0M883_9RHOB</name>
<reference evidence="1 2" key="1">
    <citation type="submission" date="2018-07" db="EMBL/GenBank/DDBJ databases">
        <authorList>
            <person name="Zhang Y."/>
            <person name="Wang L."/>
            <person name="Ma S."/>
        </authorList>
    </citation>
    <scope>NUCLEOTIDE SEQUENCE [LARGE SCALE GENOMIC DNA]</scope>
    <source>
        <strain evidence="1 2">4-2</strain>
    </source>
</reference>
<comment type="caution">
    <text evidence="1">The sequence shown here is derived from an EMBL/GenBank/DDBJ whole genome shotgun (WGS) entry which is preliminary data.</text>
</comment>
<gene>
    <name evidence="1" type="ORF">C9E81_15495</name>
</gene>
<sequence length="94" mass="10582">MRCLVELGAAVIRRLLVEGSLKRSLHIGYRGTSCSFHGRFGPEPARAESVTGRSYFTRVNQVERHASCWRFPVIVSRIRHANGRLRAAGTIPDY</sequence>
<dbReference type="EMBL" id="QOKZ01000006">
    <property type="protein sequence ID" value="RMC33711.1"/>
    <property type="molecule type" value="Genomic_DNA"/>
</dbReference>
<organism evidence="1 2">
    <name type="scientific">Paracoccus alkanivorans</name>
    <dbReference type="NCBI Taxonomy" id="2116655"/>
    <lineage>
        <taxon>Bacteria</taxon>
        <taxon>Pseudomonadati</taxon>
        <taxon>Pseudomonadota</taxon>
        <taxon>Alphaproteobacteria</taxon>
        <taxon>Rhodobacterales</taxon>
        <taxon>Paracoccaceae</taxon>
        <taxon>Paracoccus</taxon>
    </lineage>
</organism>
<keyword evidence="2" id="KW-1185">Reference proteome</keyword>
<accession>A0A3M0M883</accession>
<proteinExistence type="predicted"/>
<protein>
    <submittedName>
        <fullName evidence="1">Uncharacterized protein</fullName>
    </submittedName>
</protein>